<dbReference type="GO" id="GO:0055085">
    <property type="term" value="P:transmembrane transport"/>
    <property type="evidence" value="ECO:0007669"/>
    <property type="project" value="InterPro"/>
</dbReference>
<feature type="transmembrane region" description="Helical" evidence="8">
    <location>
        <begin position="193"/>
        <end position="216"/>
    </location>
</feature>
<dbReference type="RefSeq" id="WP_123272717.1">
    <property type="nucleotide sequence ID" value="NZ_RJJQ01000021.1"/>
</dbReference>
<dbReference type="GO" id="GO:0005886">
    <property type="term" value="C:plasma membrane"/>
    <property type="evidence" value="ECO:0007669"/>
    <property type="project" value="UniProtKB-SubCell"/>
</dbReference>
<sequence length="285" mass="30405">MAAVTVRDRNWKAADTIRVIVFVVTMLFYLIPLLSAAVFGFTLPGHGFTLQSLHPALAETGFWTGVVQTIELAILTSVVSIALLLPTLIWLHLRSQRLLAVAEGLSLIPFVVPPVALVTGANIFFRAVFPSFLVSVYSLVPFYVILALPLVFRALDSGIRAIDIRTLMDASHSLGAGSIRTILQIIQPNVRSAILVAALLSSSMAIGEYAVASLLLHSTFPVLVAVAGQTAPRAAAALSFIAIVATWLLMLLLSVVSRSHRHIAPADAGQAAGIDTDNLREGVLQ</sequence>
<keyword evidence="2" id="KW-0813">Transport</keyword>
<evidence type="ECO:0000313" key="11">
    <source>
        <dbReference type="Proteomes" id="UP000271678"/>
    </source>
</evidence>
<evidence type="ECO:0000256" key="8">
    <source>
        <dbReference type="SAM" id="Phobius"/>
    </source>
</evidence>
<dbReference type="PROSITE" id="PS50928">
    <property type="entry name" value="ABC_TM1"/>
    <property type="match status" value="1"/>
</dbReference>
<dbReference type="Gene3D" id="1.10.3720.10">
    <property type="entry name" value="MetI-like"/>
    <property type="match status" value="1"/>
</dbReference>
<feature type="transmembrane region" description="Helical" evidence="8">
    <location>
        <begin position="105"/>
        <end position="125"/>
    </location>
</feature>
<name>A0A3M9M1H0_9MICO</name>
<keyword evidence="4" id="KW-0997">Cell inner membrane</keyword>
<evidence type="ECO:0000256" key="3">
    <source>
        <dbReference type="ARBA" id="ARBA00022475"/>
    </source>
</evidence>
<comment type="caution">
    <text evidence="10">The sequence shown here is derived from an EMBL/GenBank/DDBJ whole genome shotgun (WGS) entry which is preliminary data.</text>
</comment>
<gene>
    <name evidence="10" type="ORF">EFY87_17185</name>
</gene>
<dbReference type="PANTHER" id="PTHR43357:SF4">
    <property type="entry name" value="INNER MEMBRANE ABC TRANSPORTER PERMEASE PROTEIN YDCV"/>
    <property type="match status" value="1"/>
</dbReference>
<evidence type="ECO:0000259" key="9">
    <source>
        <dbReference type="PROSITE" id="PS50928"/>
    </source>
</evidence>
<dbReference type="AlphaFoldDB" id="A0A3M9M1H0"/>
<dbReference type="InterPro" id="IPR035906">
    <property type="entry name" value="MetI-like_sf"/>
</dbReference>
<evidence type="ECO:0000256" key="4">
    <source>
        <dbReference type="ARBA" id="ARBA00022519"/>
    </source>
</evidence>
<reference evidence="10 11" key="1">
    <citation type="submission" date="2018-11" db="EMBL/GenBank/DDBJ databases">
        <title>Draft genome of Simplicispira Flexivirga sp. BO-16.</title>
        <authorList>
            <person name="Im W.T."/>
        </authorList>
    </citation>
    <scope>NUCLEOTIDE SEQUENCE [LARGE SCALE GENOMIC DNA]</scope>
    <source>
        <strain evidence="10 11">BO-16</strain>
    </source>
</reference>
<proteinExistence type="predicted"/>
<feature type="domain" description="ABC transmembrane type-1" evidence="9">
    <location>
        <begin position="66"/>
        <end position="253"/>
    </location>
</feature>
<evidence type="ECO:0000256" key="7">
    <source>
        <dbReference type="ARBA" id="ARBA00023136"/>
    </source>
</evidence>
<dbReference type="SUPFAM" id="SSF161098">
    <property type="entry name" value="MetI-like"/>
    <property type="match status" value="1"/>
</dbReference>
<organism evidence="10 11">
    <name type="scientific">Flexivirga caeni</name>
    <dbReference type="NCBI Taxonomy" id="2294115"/>
    <lineage>
        <taxon>Bacteria</taxon>
        <taxon>Bacillati</taxon>
        <taxon>Actinomycetota</taxon>
        <taxon>Actinomycetes</taxon>
        <taxon>Micrococcales</taxon>
        <taxon>Dermacoccaceae</taxon>
        <taxon>Flexivirga</taxon>
    </lineage>
</organism>
<evidence type="ECO:0000313" key="10">
    <source>
        <dbReference type="EMBL" id="RNI18995.1"/>
    </source>
</evidence>
<accession>A0A3M9M1H0</accession>
<feature type="transmembrane region" description="Helical" evidence="8">
    <location>
        <begin position="20"/>
        <end position="43"/>
    </location>
</feature>
<dbReference type="OrthoDB" id="5622164at2"/>
<keyword evidence="11" id="KW-1185">Reference proteome</keyword>
<feature type="transmembrane region" description="Helical" evidence="8">
    <location>
        <begin position="236"/>
        <end position="256"/>
    </location>
</feature>
<keyword evidence="3" id="KW-1003">Cell membrane</keyword>
<keyword evidence="6 8" id="KW-1133">Transmembrane helix</keyword>
<evidence type="ECO:0000256" key="1">
    <source>
        <dbReference type="ARBA" id="ARBA00004429"/>
    </source>
</evidence>
<comment type="subcellular location">
    <subcellularLocation>
        <location evidence="1">Cell inner membrane</location>
        <topology evidence="1">Multi-pass membrane protein</topology>
    </subcellularLocation>
</comment>
<dbReference type="PANTHER" id="PTHR43357">
    <property type="entry name" value="INNER MEMBRANE ABC TRANSPORTER PERMEASE PROTEIN YDCV"/>
    <property type="match status" value="1"/>
</dbReference>
<dbReference type="CDD" id="cd06261">
    <property type="entry name" value="TM_PBP2"/>
    <property type="match status" value="1"/>
</dbReference>
<keyword evidence="7 8" id="KW-0472">Membrane</keyword>
<evidence type="ECO:0000256" key="2">
    <source>
        <dbReference type="ARBA" id="ARBA00022448"/>
    </source>
</evidence>
<evidence type="ECO:0000256" key="6">
    <source>
        <dbReference type="ARBA" id="ARBA00022989"/>
    </source>
</evidence>
<dbReference type="Proteomes" id="UP000271678">
    <property type="component" value="Unassembled WGS sequence"/>
</dbReference>
<dbReference type="EMBL" id="RJJQ01000021">
    <property type="protein sequence ID" value="RNI18995.1"/>
    <property type="molecule type" value="Genomic_DNA"/>
</dbReference>
<feature type="transmembrane region" description="Helical" evidence="8">
    <location>
        <begin position="72"/>
        <end position="93"/>
    </location>
</feature>
<dbReference type="InterPro" id="IPR000515">
    <property type="entry name" value="MetI-like"/>
</dbReference>
<feature type="transmembrane region" description="Helical" evidence="8">
    <location>
        <begin position="131"/>
        <end position="152"/>
    </location>
</feature>
<evidence type="ECO:0000256" key="5">
    <source>
        <dbReference type="ARBA" id="ARBA00022692"/>
    </source>
</evidence>
<keyword evidence="5 8" id="KW-0812">Transmembrane</keyword>
<protein>
    <submittedName>
        <fullName evidence="10">ABC transporter permease</fullName>
    </submittedName>
</protein>